<evidence type="ECO:0000313" key="3">
    <source>
        <dbReference type="Proteomes" id="UP000499080"/>
    </source>
</evidence>
<name>A0A4Y2S9H2_ARAVE</name>
<evidence type="ECO:0000256" key="1">
    <source>
        <dbReference type="SAM" id="MobiDB-lite"/>
    </source>
</evidence>
<dbReference type="EMBL" id="BGPR01020364">
    <property type="protein sequence ID" value="GBN84473.1"/>
    <property type="molecule type" value="Genomic_DNA"/>
</dbReference>
<dbReference type="Proteomes" id="UP000499080">
    <property type="component" value="Unassembled WGS sequence"/>
</dbReference>
<comment type="caution">
    <text evidence="2">The sequence shown here is derived from an EMBL/GenBank/DDBJ whole genome shotgun (WGS) entry which is preliminary data.</text>
</comment>
<gene>
    <name evidence="2" type="ORF">AVEN_67721_1</name>
</gene>
<protein>
    <submittedName>
        <fullName evidence="2">Uncharacterized protein</fullName>
    </submittedName>
</protein>
<evidence type="ECO:0000313" key="2">
    <source>
        <dbReference type="EMBL" id="GBN84473.1"/>
    </source>
</evidence>
<proteinExistence type="predicted"/>
<feature type="region of interest" description="Disordered" evidence="1">
    <location>
        <begin position="65"/>
        <end position="92"/>
    </location>
</feature>
<reference evidence="2 3" key="1">
    <citation type="journal article" date="2019" name="Sci. Rep.">
        <title>Orb-weaving spider Araneus ventricosus genome elucidates the spidroin gene catalogue.</title>
        <authorList>
            <person name="Kono N."/>
            <person name="Nakamura H."/>
            <person name="Ohtoshi R."/>
            <person name="Moran D.A.P."/>
            <person name="Shinohara A."/>
            <person name="Yoshida Y."/>
            <person name="Fujiwara M."/>
            <person name="Mori M."/>
            <person name="Tomita M."/>
            <person name="Arakawa K."/>
        </authorList>
    </citation>
    <scope>NUCLEOTIDE SEQUENCE [LARGE SCALE GENOMIC DNA]</scope>
</reference>
<accession>A0A4Y2S9H2</accession>
<keyword evidence="3" id="KW-1185">Reference proteome</keyword>
<dbReference type="AlphaFoldDB" id="A0A4Y2S9H2"/>
<sequence length="92" mass="10392">MTTDLTHSQNNLSELAIFQQNIVNQGRPLADRTNCSKLGSVPKLANAGVRTALDYRNRPKLCPVGPHAFQDRHWHPPQHSYTQHPSIPRTRS</sequence>
<organism evidence="2 3">
    <name type="scientific">Araneus ventricosus</name>
    <name type="common">Orbweaver spider</name>
    <name type="synonym">Epeira ventricosa</name>
    <dbReference type="NCBI Taxonomy" id="182803"/>
    <lineage>
        <taxon>Eukaryota</taxon>
        <taxon>Metazoa</taxon>
        <taxon>Ecdysozoa</taxon>
        <taxon>Arthropoda</taxon>
        <taxon>Chelicerata</taxon>
        <taxon>Arachnida</taxon>
        <taxon>Araneae</taxon>
        <taxon>Araneomorphae</taxon>
        <taxon>Entelegynae</taxon>
        <taxon>Araneoidea</taxon>
        <taxon>Araneidae</taxon>
        <taxon>Araneus</taxon>
    </lineage>
</organism>